<organism evidence="4 5">
    <name type="scientific">Sulfitobacter guttiformis</name>
    <dbReference type="NCBI Taxonomy" id="74349"/>
    <lineage>
        <taxon>Bacteria</taxon>
        <taxon>Pseudomonadati</taxon>
        <taxon>Pseudomonadota</taxon>
        <taxon>Alphaproteobacteria</taxon>
        <taxon>Rhodobacterales</taxon>
        <taxon>Roseobacteraceae</taxon>
        <taxon>Sulfitobacter</taxon>
    </lineage>
</organism>
<feature type="region of interest" description="Disordered" evidence="2">
    <location>
        <begin position="56"/>
        <end position="89"/>
    </location>
</feature>
<sequence>MFENLKVFKTAAAMAGHAAQSQALISQNVANADTPGYVGKQLAPFEALYAPVDAAGSQRATRQGHLHGSISGQQMSATDMRNGDNPNQNTVSLEAELLKAAEAKSNHDRSLAIYKSALDVLRAAVRTR</sequence>
<accession>A0A420DSA1</accession>
<evidence type="ECO:0000256" key="1">
    <source>
        <dbReference type="ARBA" id="ARBA00004117"/>
    </source>
</evidence>
<dbReference type="STRING" id="1443111.Z949_3748"/>
<evidence type="ECO:0000256" key="2">
    <source>
        <dbReference type="SAM" id="MobiDB-lite"/>
    </source>
</evidence>
<keyword evidence="5" id="KW-1185">Reference proteome</keyword>
<evidence type="ECO:0000313" key="5">
    <source>
        <dbReference type="Proteomes" id="UP000284407"/>
    </source>
</evidence>
<dbReference type="AlphaFoldDB" id="A0A420DSA1"/>
<comment type="caution">
    <text evidence="4">The sequence shown here is derived from an EMBL/GenBank/DDBJ whole genome shotgun (WGS) entry which is preliminary data.</text>
</comment>
<gene>
    <name evidence="4" type="ORF">C8N30_1722</name>
</gene>
<comment type="subcellular location">
    <subcellularLocation>
        <location evidence="1">Bacterial flagellum basal body</location>
    </subcellularLocation>
</comment>
<keyword evidence="4" id="KW-0969">Cilium</keyword>
<evidence type="ECO:0000313" key="4">
    <source>
        <dbReference type="EMBL" id="RKE97135.1"/>
    </source>
</evidence>
<dbReference type="Pfam" id="PF00460">
    <property type="entry name" value="Flg_bb_rod"/>
    <property type="match status" value="1"/>
</dbReference>
<dbReference type="InterPro" id="IPR001444">
    <property type="entry name" value="Flag_bb_rod_N"/>
</dbReference>
<protein>
    <submittedName>
        <fullName evidence="4">Flagellar basal-body rod protein FlgB</fullName>
    </submittedName>
</protein>
<keyword evidence="4" id="KW-0966">Cell projection</keyword>
<keyword evidence="4" id="KW-0282">Flagellum</keyword>
<dbReference type="NCBIfam" id="NF009270">
    <property type="entry name" value="PRK12627.1"/>
    <property type="match status" value="1"/>
</dbReference>
<dbReference type="Proteomes" id="UP000284407">
    <property type="component" value="Unassembled WGS sequence"/>
</dbReference>
<evidence type="ECO:0000259" key="3">
    <source>
        <dbReference type="Pfam" id="PF00460"/>
    </source>
</evidence>
<proteinExistence type="predicted"/>
<dbReference type="GO" id="GO:0009425">
    <property type="term" value="C:bacterial-type flagellum basal body"/>
    <property type="evidence" value="ECO:0007669"/>
    <property type="project" value="UniProtKB-SubCell"/>
</dbReference>
<dbReference type="EMBL" id="RAQK01000001">
    <property type="protein sequence ID" value="RKE97135.1"/>
    <property type="molecule type" value="Genomic_DNA"/>
</dbReference>
<dbReference type="OrthoDB" id="9788334at2"/>
<dbReference type="RefSeq" id="WP_025064059.1">
    <property type="nucleotide sequence ID" value="NZ_RAQK01000001.1"/>
</dbReference>
<reference evidence="4 5" key="1">
    <citation type="submission" date="2018-09" db="EMBL/GenBank/DDBJ databases">
        <title>Genomic Encyclopedia of Archaeal and Bacterial Type Strains, Phase II (KMG-II): from individual species to whole genera.</title>
        <authorList>
            <person name="Goeker M."/>
        </authorList>
    </citation>
    <scope>NUCLEOTIDE SEQUENCE [LARGE SCALE GENOMIC DNA]</scope>
    <source>
        <strain evidence="4 5">DSM 11458</strain>
    </source>
</reference>
<feature type="compositionally biased region" description="Polar residues" evidence="2">
    <location>
        <begin position="70"/>
        <end position="89"/>
    </location>
</feature>
<name>A0A420DSA1_9RHOB</name>
<feature type="domain" description="Flagellar basal body rod protein N-terminal" evidence="3">
    <location>
        <begin position="18"/>
        <end position="37"/>
    </location>
</feature>